<reference evidence="5" key="1">
    <citation type="journal article" date="2016" name="Nature">
        <title>The genome of the seagrass Zostera marina reveals angiosperm adaptation to the sea.</title>
        <authorList>
            <person name="Olsen J.L."/>
            <person name="Rouze P."/>
            <person name="Verhelst B."/>
            <person name="Lin Y.-C."/>
            <person name="Bayer T."/>
            <person name="Collen J."/>
            <person name="Dattolo E."/>
            <person name="De Paoli E."/>
            <person name="Dittami S."/>
            <person name="Maumus F."/>
            <person name="Michel G."/>
            <person name="Kersting A."/>
            <person name="Lauritano C."/>
            <person name="Lohaus R."/>
            <person name="Toepel M."/>
            <person name="Tonon T."/>
            <person name="Vanneste K."/>
            <person name="Amirebrahimi M."/>
            <person name="Brakel J."/>
            <person name="Bostroem C."/>
            <person name="Chovatia M."/>
            <person name="Grimwood J."/>
            <person name="Jenkins J.W."/>
            <person name="Jueterbock A."/>
            <person name="Mraz A."/>
            <person name="Stam W.T."/>
            <person name="Tice H."/>
            <person name="Bornberg-Bauer E."/>
            <person name="Green P.J."/>
            <person name="Pearson G.A."/>
            <person name="Procaccini G."/>
            <person name="Duarte C.M."/>
            <person name="Schmutz J."/>
            <person name="Reusch T.B.H."/>
            <person name="Van de Peer Y."/>
        </authorList>
    </citation>
    <scope>NUCLEOTIDE SEQUENCE [LARGE SCALE GENOMIC DNA]</scope>
    <source>
        <strain evidence="5">cv. Finnish</strain>
    </source>
</reference>
<proteinExistence type="predicted"/>
<organism evidence="4 5">
    <name type="scientific">Zostera marina</name>
    <name type="common">Eelgrass</name>
    <dbReference type="NCBI Taxonomy" id="29655"/>
    <lineage>
        <taxon>Eukaryota</taxon>
        <taxon>Viridiplantae</taxon>
        <taxon>Streptophyta</taxon>
        <taxon>Embryophyta</taxon>
        <taxon>Tracheophyta</taxon>
        <taxon>Spermatophyta</taxon>
        <taxon>Magnoliopsida</taxon>
        <taxon>Liliopsida</taxon>
        <taxon>Zosteraceae</taxon>
        <taxon>Zostera</taxon>
    </lineage>
</organism>
<dbReference type="GO" id="GO:0031011">
    <property type="term" value="C:Ino80 complex"/>
    <property type="evidence" value="ECO:0007669"/>
    <property type="project" value="InterPro"/>
</dbReference>
<dbReference type="EMBL" id="LFYR01000789">
    <property type="protein sequence ID" value="KMZ69102.1"/>
    <property type="molecule type" value="Genomic_DNA"/>
</dbReference>
<evidence type="ECO:0000256" key="2">
    <source>
        <dbReference type="ARBA" id="ARBA00023242"/>
    </source>
</evidence>
<dbReference type="PROSITE" id="PS51916">
    <property type="entry name" value="DEUBAD"/>
    <property type="match status" value="1"/>
</dbReference>
<gene>
    <name evidence="4" type="ORF">ZOSMA_221G00130</name>
</gene>
<accession>A0A0K9PLL4</accession>
<dbReference type="PANTHER" id="PTHR13052:SF3">
    <property type="entry name" value="NUCLEAR FACTOR RELATED TO KAPPA-B-BINDING PROTEIN"/>
    <property type="match status" value="1"/>
</dbReference>
<dbReference type="Proteomes" id="UP000036987">
    <property type="component" value="Unassembled WGS sequence"/>
</dbReference>
<sequence>MGIAKVNLRKSNNEVLQTRVEVAVHGNDSDSVSSGSSEFTGNIESELIVYGNQMFHVPYDLYDLSDLKDVLSLEAWNLFLTEDERFSLAAFLPDIDQQTFLVTMTELLKGENIFFGNPQDNFFESLKGGICSLKVSCFKEHLQTLERQKYYYSLHSYHDNMVHEFMDMKRRLDKRTVSSNPVYVVDLNTLPANEESYFAKKSDKDEDLKVKSSKRIKYCVDSKQVVQQLPHASLSCLNNIPKPRGVLKMKALKIKSTQCDEVQVSDELNSWGKQAAPKGILKVRKKAQSLRRSIGLERMEVGYNGNESCSSIPMYCQNNKQTFSMVTKTESAGTSHDKHSDFLYGNFEPQMLEAGIDPPVENRKSVKIKLKILNR</sequence>
<comment type="caution">
    <text evidence="4">The sequence shown here is derived from an EMBL/GenBank/DDBJ whole genome shotgun (WGS) entry which is preliminary data.</text>
</comment>
<name>A0A0K9PLL4_ZOSMR</name>
<dbReference type="InterPro" id="IPR044867">
    <property type="entry name" value="DEUBAD_dom"/>
</dbReference>
<evidence type="ECO:0000313" key="5">
    <source>
        <dbReference type="Proteomes" id="UP000036987"/>
    </source>
</evidence>
<comment type="subcellular location">
    <subcellularLocation>
        <location evidence="1">Nucleus</location>
    </subcellularLocation>
</comment>
<dbReference type="PANTHER" id="PTHR13052">
    <property type="entry name" value="NFRKB-RELATED"/>
    <property type="match status" value="1"/>
</dbReference>
<dbReference type="InterPro" id="IPR024867">
    <property type="entry name" value="NFRKB"/>
</dbReference>
<evidence type="ECO:0000313" key="4">
    <source>
        <dbReference type="EMBL" id="KMZ69102.1"/>
    </source>
</evidence>
<evidence type="ECO:0000256" key="1">
    <source>
        <dbReference type="ARBA" id="ARBA00004123"/>
    </source>
</evidence>
<evidence type="ECO:0000259" key="3">
    <source>
        <dbReference type="PROSITE" id="PS51916"/>
    </source>
</evidence>
<dbReference type="AlphaFoldDB" id="A0A0K9PLL4"/>
<dbReference type="CDD" id="cd21865">
    <property type="entry name" value="DEUBAD_NFRKB"/>
    <property type="match status" value="1"/>
</dbReference>
<keyword evidence="2" id="KW-0539">Nucleus</keyword>
<feature type="domain" description="DEUBAD" evidence="3">
    <location>
        <begin position="58"/>
        <end position="171"/>
    </location>
</feature>
<dbReference type="OrthoDB" id="1938996at2759"/>
<keyword evidence="5" id="KW-1185">Reference proteome</keyword>
<protein>
    <recommendedName>
        <fullName evidence="3">DEUBAD domain-containing protein</fullName>
    </recommendedName>
</protein>